<dbReference type="Proteomes" id="UP001152658">
    <property type="component" value="Unassembled WGS sequence"/>
</dbReference>
<reference evidence="1" key="1">
    <citation type="submission" date="2022-06" db="EMBL/GenBank/DDBJ databases">
        <authorList>
            <person name="Goudenege D."/>
            <person name="Le Roux F."/>
        </authorList>
    </citation>
    <scope>NUCLEOTIDE SEQUENCE</scope>
    <source>
        <strain evidence="1">12-063</strain>
    </source>
</reference>
<proteinExistence type="predicted"/>
<comment type="caution">
    <text evidence="1">The sequence shown here is derived from an EMBL/GenBank/DDBJ whole genome shotgun (WGS) entry which is preliminary data.</text>
</comment>
<sequence>MISLSLSELTCIIEVLTESEQSLDYDYSTMLNIGFTQNDLMAFKSIIRQLMAAPSLDEREFPEQSEVTLLRKLGGLSLVKLAMGIDEREFIPHMKNGMADEQQGLCLTYSAYLRYANSIKASDGSIRSWLLSNLTVEFTDGLQLQSIPITREESVAIPSSDHEAALVGAALLADRYQLITYDARSSLMSLICLRDQRAVTIEVRCLSSTLTNSHYDAFCVENDAKTTSFDKKRKVITFSDQIKKDLQ</sequence>
<protein>
    <submittedName>
        <fullName evidence="1">Uncharacterized protein</fullName>
    </submittedName>
</protein>
<gene>
    <name evidence="1" type="ORF">VAE063_630002</name>
</gene>
<accession>A0ABM9FL68</accession>
<evidence type="ECO:0000313" key="2">
    <source>
        <dbReference type="Proteomes" id="UP001152658"/>
    </source>
</evidence>
<dbReference type="EMBL" id="CALYLK010000101">
    <property type="protein sequence ID" value="CAH8207621.1"/>
    <property type="molecule type" value="Genomic_DNA"/>
</dbReference>
<dbReference type="RefSeq" id="WP_168786403.1">
    <property type="nucleotide sequence ID" value="NZ_CALYLF010000098.1"/>
</dbReference>
<keyword evidence="2" id="KW-1185">Reference proteome</keyword>
<organism evidence="1 2">
    <name type="scientific">Vibrio aestuarianus</name>
    <dbReference type="NCBI Taxonomy" id="28171"/>
    <lineage>
        <taxon>Bacteria</taxon>
        <taxon>Pseudomonadati</taxon>
        <taxon>Pseudomonadota</taxon>
        <taxon>Gammaproteobacteria</taxon>
        <taxon>Vibrionales</taxon>
        <taxon>Vibrionaceae</taxon>
        <taxon>Vibrio</taxon>
    </lineage>
</organism>
<evidence type="ECO:0000313" key="1">
    <source>
        <dbReference type="EMBL" id="CAH8207621.1"/>
    </source>
</evidence>
<name>A0ABM9FL68_9VIBR</name>